<dbReference type="InterPro" id="IPR035439">
    <property type="entry name" value="UPF0145_dom_sf"/>
</dbReference>
<comment type="caution">
    <text evidence="2">The sequence shown here is derived from an EMBL/GenBank/DDBJ whole genome shotgun (WGS) entry which is preliminary data.</text>
</comment>
<protein>
    <submittedName>
        <fullName evidence="2">Heavy metal-binding domain-containing protein</fullName>
    </submittedName>
</protein>
<dbReference type="Gene3D" id="3.30.110.70">
    <property type="entry name" value="Hypothetical protein apc22750. Chain B"/>
    <property type="match status" value="1"/>
</dbReference>
<proteinExistence type="inferred from homology"/>
<reference evidence="2" key="1">
    <citation type="submission" date="2020-07" db="EMBL/GenBank/DDBJ databases">
        <title>A pangenomic view of the genus Pectobacterium provides insights into genome organization, phylogeny, and virulence.</title>
        <authorList>
            <person name="Jonkheer E."/>
            <person name="Brankovics B."/>
            <person name="Houwers I."/>
            <person name="Van Der Wolf J."/>
            <person name="Bonants P."/>
            <person name="Vreeburg R."/>
            <person name="Bollema R."/>
            <person name="De Haan J."/>
            <person name="Berke L."/>
            <person name="De Ridder D."/>
            <person name="Smit S."/>
            <person name="Van Der Lee T.A.J."/>
        </authorList>
    </citation>
    <scope>NUCLEOTIDE SEQUENCE</scope>
    <source>
        <strain evidence="2">NAK:433</strain>
    </source>
</reference>
<dbReference type="SUPFAM" id="SSF117782">
    <property type="entry name" value="YbjQ-like"/>
    <property type="match status" value="1"/>
</dbReference>
<dbReference type="EMBL" id="JACGEP010000021">
    <property type="protein sequence ID" value="MBN3051692.1"/>
    <property type="molecule type" value="Genomic_DNA"/>
</dbReference>
<dbReference type="RefSeq" id="WP_205542448.1">
    <property type="nucleotide sequence ID" value="NZ_JACGEP010000021.1"/>
</dbReference>
<dbReference type="Proteomes" id="UP000768524">
    <property type="component" value="Unassembled WGS sequence"/>
</dbReference>
<dbReference type="InterPro" id="IPR002765">
    <property type="entry name" value="UPF0145_YbjQ-like"/>
</dbReference>
<gene>
    <name evidence="2" type="ORF">H4F45_09430</name>
</gene>
<dbReference type="Pfam" id="PF01906">
    <property type="entry name" value="YbjQ_1"/>
    <property type="match status" value="1"/>
</dbReference>
<evidence type="ECO:0000313" key="2">
    <source>
        <dbReference type="EMBL" id="MBN3051692.1"/>
    </source>
</evidence>
<evidence type="ECO:0000256" key="1">
    <source>
        <dbReference type="ARBA" id="ARBA00010751"/>
    </source>
</evidence>
<dbReference type="AlphaFoldDB" id="A0AAE2WFM3"/>
<accession>A0AAE2WFM3</accession>
<evidence type="ECO:0000313" key="3">
    <source>
        <dbReference type="Proteomes" id="UP000768524"/>
    </source>
</evidence>
<name>A0AAE2WFM3_9GAMM</name>
<sequence length="106" mass="11391">MGFFSKEISVSTGNYPICFTSGSVPGQKIKKSFGVIKATTAEILGSYKSEEEIVTAALCNEAKKLGADAIVNFRYETGSYQRNGTGWVASYLIAYGDAVILESDND</sequence>
<organism evidence="2 3">
    <name type="scientific">Pectobacterium brasiliense</name>
    <dbReference type="NCBI Taxonomy" id="180957"/>
    <lineage>
        <taxon>Bacteria</taxon>
        <taxon>Pseudomonadati</taxon>
        <taxon>Pseudomonadota</taxon>
        <taxon>Gammaproteobacteria</taxon>
        <taxon>Enterobacterales</taxon>
        <taxon>Pectobacteriaceae</taxon>
        <taxon>Pectobacterium</taxon>
    </lineage>
</organism>
<comment type="similarity">
    <text evidence="1">Belongs to the UPF0145 family.</text>
</comment>